<dbReference type="Proteomes" id="UP000188586">
    <property type="component" value="Unassembled WGS sequence"/>
</dbReference>
<dbReference type="AlphaFoldDB" id="A0A1V3SUW9"/>
<organism evidence="1 2">
    <name type="scientific">Leptospirillum ferriphilum</name>
    <dbReference type="NCBI Taxonomy" id="178606"/>
    <lineage>
        <taxon>Bacteria</taxon>
        <taxon>Pseudomonadati</taxon>
        <taxon>Nitrospirota</taxon>
        <taxon>Nitrospiria</taxon>
        <taxon>Nitrospirales</taxon>
        <taxon>Nitrospiraceae</taxon>
        <taxon>Leptospirillum</taxon>
    </lineage>
</organism>
<dbReference type="OMA" id="NTRMSLF"/>
<evidence type="ECO:0000313" key="1">
    <source>
        <dbReference type="EMBL" id="OOH72657.1"/>
    </source>
</evidence>
<dbReference type="EMBL" id="MPOJ01000011">
    <property type="protein sequence ID" value="OOH72657.1"/>
    <property type="molecule type" value="Genomic_DNA"/>
</dbReference>
<accession>A0A1V3SUW9</accession>
<evidence type="ECO:0000313" key="2">
    <source>
        <dbReference type="Proteomes" id="UP000188586"/>
    </source>
</evidence>
<comment type="caution">
    <text evidence="1">The sequence shown here is derived from an EMBL/GenBank/DDBJ whole genome shotgun (WGS) entry which is preliminary data.</text>
</comment>
<dbReference type="OrthoDB" id="10000833at2"/>
<proteinExistence type="predicted"/>
<dbReference type="RefSeq" id="WP_014961351.1">
    <property type="nucleotide sequence ID" value="NZ_JBPKCJ010000008.1"/>
</dbReference>
<name>A0A1V3SUW9_9BACT</name>
<protein>
    <submittedName>
        <fullName evidence="1">Uncharacterized protein</fullName>
    </submittedName>
</protein>
<sequence>MRLVTVKLESLAPGQEIVSDVHDSLGRLLLKAPQSLDESMKKILLSRGIVDVVIEDRRSSPRVEDSLAVERELEALNTRMSLFQSFDEGKEFYRRVRETVSRYYHRKK</sequence>
<gene>
    <name evidence="1" type="ORF">BOX24_06575</name>
</gene>
<reference evidence="1 2" key="1">
    <citation type="submission" date="2016-11" db="EMBL/GenBank/DDBJ databases">
        <title>Comparative genomics of co-occurring bacteria in distinct bioleaching systems unravels niche-specific adaptation.</title>
        <authorList>
            <person name="Zhang X."/>
            <person name="Liu X."/>
            <person name="Yin H."/>
        </authorList>
    </citation>
    <scope>NUCLEOTIDE SEQUENCE [LARGE SCALE GENOMIC DNA]</scope>
    <source>
        <strain evidence="1 2">DX</strain>
    </source>
</reference>